<dbReference type="STRING" id="63057.A0A2P5FZI3"/>
<dbReference type="InterPro" id="IPR036188">
    <property type="entry name" value="FAD/NAD-bd_sf"/>
</dbReference>
<gene>
    <name evidence="2" type="ORF">TorRG33x02_012710</name>
</gene>
<feature type="domain" description="Amine oxidase" evidence="1">
    <location>
        <begin position="98"/>
        <end position="358"/>
    </location>
</feature>
<dbReference type="PANTHER" id="PTHR16128:SF5">
    <property type="entry name" value="FAD_NAD(P)-BINDING OXIDOREDUCTASE FAMILY PROTEIN"/>
    <property type="match status" value="1"/>
</dbReference>
<evidence type="ECO:0000313" key="3">
    <source>
        <dbReference type="Proteomes" id="UP000237000"/>
    </source>
</evidence>
<dbReference type="EMBL" id="JXTC01000003">
    <property type="protein sequence ID" value="POO03210.1"/>
    <property type="molecule type" value="Genomic_DNA"/>
</dbReference>
<dbReference type="Gene3D" id="3.50.50.60">
    <property type="entry name" value="FAD/NAD(P)-binding domain"/>
    <property type="match status" value="1"/>
</dbReference>
<dbReference type="PANTHER" id="PTHR16128">
    <property type="entry name" value="FAD/NAD(P)-BINDING OXIDOREDUCTASE FAMILY PROTEIN"/>
    <property type="match status" value="1"/>
</dbReference>
<dbReference type="InParanoid" id="A0A2P5FZI3"/>
<dbReference type="InterPro" id="IPR002937">
    <property type="entry name" value="Amino_oxidase"/>
</dbReference>
<dbReference type="SUPFAM" id="SSF51905">
    <property type="entry name" value="FAD/NAD(P)-binding domain"/>
    <property type="match status" value="1"/>
</dbReference>
<dbReference type="OrthoDB" id="2161133at2759"/>
<proteinExistence type="predicted"/>
<keyword evidence="3" id="KW-1185">Reference proteome</keyword>
<organism evidence="2 3">
    <name type="scientific">Trema orientale</name>
    <name type="common">Charcoal tree</name>
    <name type="synonym">Celtis orientalis</name>
    <dbReference type="NCBI Taxonomy" id="63057"/>
    <lineage>
        <taxon>Eukaryota</taxon>
        <taxon>Viridiplantae</taxon>
        <taxon>Streptophyta</taxon>
        <taxon>Embryophyta</taxon>
        <taxon>Tracheophyta</taxon>
        <taxon>Spermatophyta</taxon>
        <taxon>Magnoliopsida</taxon>
        <taxon>eudicotyledons</taxon>
        <taxon>Gunneridae</taxon>
        <taxon>Pentapetalae</taxon>
        <taxon>rosids</taxon>
        <taxon>fabids</taxon>
        <taxon>Rosales</taxon>
        <taxon>Cannabaceae</taxon>
        <taxon>Trema</taxon>
    </lineage>
</organism>
<dbReference type="Pfam" id="PF13450">
    <property type="entry name" value="NAD_binding_8"/>
    <property type="match status" value="1"/>
</dbReference>
<accession>A0A2P5FZI3</accession>
<evidence type="ECO:0000313" key="2">
    <source>
        <dbReference type="EMBL" id="POO03210.1"/>
    </source>
</evidence>
<dbReference type="GO" id="GO:0016491">
    <property type="term" value="F:oxidoreductase activity"/>
    <property type="evidence" value="ECO:0007669"/>
    <property type="project" value="InterPro"/>
</dbReference>
<protein>
    <submittedName>
        <fullName evidence="2">Amine oxidase</fullName>
    </submittedName>
</protein>
<name>A0A2P5FZI3_TREOI</name>
<dbReference type="Proteomes" id="UP000237000">
    <property type="component" value="Unassembled WGS sequence"/>
</dbReference>
<sequence>MHNTTIRVAVLGTGRAVSASILARNGVSVTLFESARGPGGRMSQRREVSDDGKELLFDHGAPFFTASNTEVLGLVQEWEARGLVAEWKENFGSFDCTSSKFIDIEQDQVSKRYVGVPGMNSICKALCREPGVEAKFGTSVGKLEWLQNEDLWMLTGLDGQNLGQFNGVVASDKNIVSPRFTSVTGRPPPLDLKLVPEMAEKLQDIPVHPCFALMLAFVEPLSSIPYKGFSIKNSEVLSWAHCDSSKPGRSATSERWILHSTEEYAQSIISQTGLQKPSDAILRRVSEELLQAFQSTGINTSQLFYKKAHRWGSAFPATSIAREEKCLWDKKKRLAICGDFCVSPNVEGAIISGMAAASKLKEIVLSCL</sequence>
<dbReference type="AlphaFoldDB" id="A0A2P5FZI3"/>
<evidence type="ECO:0000259" key="1">
    <source>
        <dbReference type="Pfam" id="PF01593"/>
    </source>
</evidence>
<dbReference type="FunCoup" id="A0A2P5FZI3">
    <property type="interactions" value="12"/>
</dbReference>
<reference evidence="3" key="1">
    <citation type="submission" date="2016-06" db="EMBL/GenBank/DDBJ databases">
        <title>Parallel loss of symbiosis genes in relatives of nitrogen-fixing non-legume Parasponia.</title>
        <authorList>
            <person name="Van Velzen R."/>
            <person name="Holmer R."/>
            <person name="Bu F."/>
            <person name="Rutten L."/>
            <person name="Van Zeijl A."/>
            <person name="Liu W."/>
            <person name="Santuari L."/>
            <person name="Cao Q."/>
            <person name="Sharma T."/>
            <person name="Shen D."/>
            <person name="Roswanjaya Y."/>
            <person name="Wardhani T."/>
            <person name="Kalhor M.S."/>
            <person name="Jansen J."/>
            <person name="Van den Hoogen J."/>
            <person name="Gungor B."/>
            <person name="Hartog M."/>
            <person name="Hontelez J."/>
            <person name="Verver J."/>
            <person name="Yang W.-C."/>
            <person name="Schijlen E."/>
            <person name="Repin R."/>
            <person name="Schilthuizen M."/>
            <person name="Schranz E."/>
            <person name="Heidstra R."/>
            <person name="Miyata K."/>
            <person name="Fedorova E."/>
            <person name="Kohlen W."/>
            <person name="Bisseling T."/>
            <person name="Smit S."/>
            <person name="Geurts R."/>
        </authorList>
    </citation>
    <scope>NUCLEOTIDE SEQUENCE [LARGE SCALE GENOMIC DNA]</scope>
    <source>
        <strain evidence="3">cv. RG33-2</strain>
    </source>
</reference>
<comment type="caution">
    <text evidence="2">The sequence shown here is derived from an EMBL/GenBank/DDBJ whole genome shotgun (WGS) entry which is preliminary data.</text>
</comment>
<dbReference type="Gene3D" id="3.90.660.10">
    <property type="match status" value="1"/>
</dbReference>
<dbReference type="Pfam" id="PF01593">
    <property type="entry name" value="Amino_oxidase"/>
    <property type="match status" value="1"/>
</dbReference>